<feature type="domain" description="DUF4220" evidence="2">
    <location>
        <begin position="55"/>
        <end position="375"/>
    </location>
</feature>
<protein>
    <submittedName>
        <fullName evidence="4 5">Uncharacterized protein LOC107426042</fullName>
    </submittedName>
</protein>
<keyword evidence="1" id="KW-0812">Transmembrane</keyword>
<evidence type="ECO:0000313" key="4">
    <source>
        <dbReference type="RefSeq" id="XP_015891618.3"/>
    </source>
</evidence>
<proteinExistence type="predicted"/>
<evidence type="ECO:0000256" key="1">
    <source>
        <dbReference type="SAM" id="Phobius"/>
    </source>
</evidence>
<name>A0A6P4AA83_ZIZJJ</name>
<reference evidence="3 4" key="1">
    <citation type="submission" date="2025-05" db="UniProtKB">
        <authorList>
            <consortium name="RefSeq"/>
        </authorList>
    </citation>
    <scope>NUCLEOTIDE SEQUENCE [LARGE SCALE GENOMIC DNA]</scope>
    <source>
        <tissue evidence="4 5">Seedling</tissue>
    </source>
</reference>
<organism evidence="3 5">
    <name type="scientific">Ziziphus jujuba</name>
    <name type="common">Chinese jujube</name>
    <name type="synonym">Ziziphus sativa</name>
    <dbReference type="NCBI Taxonomy" id="326968"/>
    <lineage>
        <taxon>Eukaryota</taxon>
        <taxon>Viridiplantae</taxon>
        <taxon>Streptophyta</taxon>
        <taxon>Embryophyta</taxon>
        <taxon>Tracheophyta</taxon>
        <taxon>Spermatophyta</taxon>
        <taxon>Magnoliopsida</taxon>
        <taxon>eudicotyledons</taxon>
        <taxon>Gunneridae</taxon>
        <taxon>Pentapetalae</taxon>
        <taxon>rosids</taxon>
        <taxon>fabids</taxon>
        <taxon>Rosales</taxon>
        <taxon>Rhamnaceae</taxon>
        <taxon>Paliureae</taxon>
        <taxon>Ziziphus</taxon>
    </lineage>
</organism>
<dbReference type="RefSeq" id="XP_015891632.3">
    <property type="nucleotide sequence ID" value="XM_016036146.4"/>
</dbReference>
<accession>A0A6P4AA83</accession>
<dbReference type="Proteomes" id="UP001652623">
    <property type="component" value="Chromosome 1"/>
</dbReference>
<sequence>MHTYLMAKRLKDFWDNWGIEVLVTVSCGMHMVLTLFGSSRRRMTARQGLVRFIIWSAYLLSSYVVTVIIGKLTLIQVNESTKENTDSELKGFLAPLLLVQLGSRDAITAYSIEDDRLGLRQFPNVVAQLSAVLWILFRSWNNSLVSYLYFPLLLAGSIKYGENAWALYTALSGSSGITTDEFEQEEAIQNVFKHDKDIPNNRNLEMILKGYYRFFCLKPHIETWIYRPLYQKLNELSIDNIDSPLEIFQITDFELGFMYDVLYTKAPIVYTRTGFVLRLITSLSLVSCSIAFAIWFKDAFVYYINAGFTIVVLGVILTLEIYQIYMLLFSDWAILTMIRHSKNPIVRRLLIFLAPQATRWKRWSNTLGQFNLIRYCLDYDNLCCSRILKLASLDIQITKYFCTTSVGIPDELKKMLIHEMGKPEEPRQPISKRGEWALGRYGITELYKSVDGTEFDKSILVWHLATEICYHSHIQFEHSNSKIKMGRYLSNYMMYLLALRSQMLSITTSEIVLEDGRKQIMEFLKGKSSVKNVERVCRELKELNVEGKNYKAEPQTMVTRDWYLLTDAKQVSENLLGRVGDTWDVIFSVWVEMLCFAATHCRADNHAEQLRRGGEIVTHVWLMLLHQTDAGGSGSNDQP</sequence>
<dbReference type="Pfam" id="PF13968">
    <property type="entry name" value="DUF4220"/>
    <property type="match status" value="1"/>
</dbReference>
<feature type="transmembrane region" description="Helical" evidence="1">
    <location>
        <begin position="275"/>
        <end position="296"/>
    </location>
</feature>
<gene>
    <name evidence="4 5" type="primary">LOC107426042</name>
</gene>
<accession>A0A6P4ARQ5</accession>
<keyword evidence="3" id="KW-1185">Reference proteome</keyword>
<dbReference type="InterPro" id="IPR007658">
    <property type="entry name" value="DUF594"/>
</dbReference>
<dbReference type="RefSeq" id="XP_015891618.3">
    <property type="nucleotide sequence ID" value="XM_016036132.4"/>
</dbReference>
<dbReference type="GeneID" id="107426042"/>
<dbReference type="AlphaFoldDB" id="A0A6P4AA83"/>
<evidence type="ECO:0000259" key="2">
    <source>
        <dbReference type="Pfam" id="PF13968"/>
    </source>
</evidence>
<dbReference type="Pfam" id="PF04578">
    <property type="entry name" value="DUF594"/>
    <property type="match status" value="1"/>
</dbReference>
<dbReference type="InterPro" id="IPR025315">
    <property type="entry name" value="DUF4220"/>
</dbReference>
<evidence type="ECO:0000313" key="3">
    <source>
        <dbReference type="Proteomes" id="UP001652623"/>
    </source>
</evidence>
<keyword evidence="1" id="KW-1133">Transmembrane helix</keyword>
<feature type="transmembrane region" description="Helical" evidence="1">
    <location>
        <begin position="49"/>
        <end position="70"/>
    </location>
</feature>
<dbReference type="KEGG" id="zju:107426042"/>
<feature type="transmembrane region" description="Helical" evidence="1">
    <location>
        <begin position="302"/>
        <end position="329"/>
    </location>
</feature>
<keyword evidence="1" id="KW-0472">Membrane</keyword>
<evidence type="ECO:0000313" key="5">
    <source>
        <dbReference type="RefSeq" id="XP_015891632.3"/>
    </source>
</evidence>
<dbReference type="PANTHER" id="PTHR31325">
    <property type="entry name" value="OS01G0798800 PROTEIN-RELATED"/>
    <property type="match status" value="1"/>
</dbReference>